<dbReference type="GO" id="GO:0046872">
    <property type="term" value="F:metal ion binding"/>
    <property type="evidence" value="ECO:0007669"/>
    <property type="project" value="UniProtKB-KW"/>
</dbReference>
<protein>
    <submittedName>
        <fullName evidence="2">Inositol-1-monophosphatase family protein</fullName>
        <ecNumber evidence="2">3.1.3.25</ecNumber>
    </submittedName>
</protein>
<feature type="binding site" evidence="1">
    <location>
        <position position="163"/>
    </location>
    <ligand>
        <name>Mg(2+)</name>
        <dbReference type="ChEBI" id="CHEBI:18420"/>
        <label>1</label>
        <note>catalytic</note>
    </ligand>
</feature>
<evidence type="ECO:0000313" key="2">
    <source>
        <dbReference type="EMBL" id="AEK36005.1"/>
    </source>
</evidence>
<keyword evidence="2" id="KW-0378">Hydrolase</keyword>
<feature type="binding site" evidence="1">
    <location>
        <position position="161"/>
    </location>
    <ligand>
        <name>Mg(2+)</name>
        <dbReference type="ChEBI" id="CHEBI:18420"/>
        <label>1</label>
        <note>catalytic</note>
    </ligand>
</feature>
<gene>
    <name evidence="2" type="primary">cysQ</name>
    <name evidence="2" type="ordered locus">CVAR_0652</name>
</gene>
<reference evidence="2 3" key="1">
    <citation type="journal article" date="2011" name="BMC Genomics">
        <title>Complete genome sequence of Corynebacterium variabile DSM 44702 isolated from the surface of smear-ripened cheeses and insights into cheese ripening and flavor generation.</title>
        <authorList>
            <person name="Schroeder J."/>
            <person name="Maus I."/>
            <person name="Trost E."/>
            <person name="Tauch A."/>
        </authorList>
    </citation>
    <scope>NUCLEOTIDE SEQUENCE [LARGE SCALE GENOMIC DNA]</scope>
    <source>
        <strain evidence="3">DSM 44702 / JCM 12073 / NCIMB 30131</strain>
    </source>
</reference>
<dbReference type="Gene3D" id="3.30.540.10">
    <property type="entry name" value="Fructose-1,6-Bisphosphatase, subunit A, domain 1"/>
    <property type="match status" value="1"/>
</dbReference>
<dbReference type="Pfam" id="PF00459">
    <property type="entry name" value="Inositol_P"/>
    <property type="match status" value="1"/>
</dbReference>
<dbReference type="HOGENOM" id="CLU_071517_0_0_11"/>
<dbReference type="EC" id="3.1.3.25" evidence="2"/>
<dbReference type="CDD" id="cd01638">
    <property type="entry name" value="CysQ"/>
    <property type="match status" value="1"/>
</dbReference>
<feature type="binding site" evidence="1">
    <location>
        <position position="271"/>
    </location>
    <ligand>
        <name>Mg(2+)</name>
        <dbReference type="ChEBI" id="CHEBI:18420"/>
        <label>1</label>
        <note>catalytic</note>
    </ligand>
</feature>
<dbReference type="EMBL" id="CP002917">
    <property type="protein sequence ID" value="AEK36005.1"/>
    <property type="molecule type" value="Genomic_DNA"/>
</dbReference>
<organism evidence="2 3">
    <name type="scientific">Corynebacterium variabile (strain DSM 44702 / CIP 107183 / JCM 12073 / NCIMB 30131)</name>
    <name type="common">Corynebacterium mooreparkense</name>
    <dbReference type="NCBI Taxonomy" id="858619"/>
    <lineage>
        <taxon>Bacteria</taxon>
        <taxon>Bacillati</taxon>
        <taxon>Actinomycetota</taxon>
        <taxon>Actinomycetes</taxon>
        <taxon>Mycobacteriales</taxon>
        <taxon>Corynebacteriaceae</taxon>
        <taxon>Corynebacterium</taxon>
    </lineage>
</organism>
<keyword evidence="1" id="KW-0479">Metal-binding</keyword>
<dbReference type="GO" id="GO:0050427">
    <property type="term" value="P:3'-phosphoadenosine 5'-phosphosulfate metabolic process"/>
    <property type="evidence" value="ECO:0007669"/>
    <property type="project" value="TreeGrafter"/>
</dbReference>
<sequence>MTERAGEVCPRVVRARSRDRPCPPRGCGRTVTAVEALEDYAGCGQGESGRVTDGTGTGRICAPPHHDPVVVPHHRYTVPMTSTIDDETLARRLAQGTGEILKGVRNVGLLRDGELGDAGDSIAQEWIARALTIHRPDDSVLSEEAADDLVRLKRERVWIIDPLDGTREYAGVRQDWAVHIALAVNGSVTTAAVGMPDLGQVFTTGESRAVMGHPTNRLVISRNSTPQVAVHVAEQTGMELVTMGSCGAKAISVLLGDNDAYVHAGGQYEWDNAAPVGVCAAAGLHCSRLDGSPLVYNNEDTYLPDVLICRPELADEILAQAAAFFGEHGSYMPEA</sequence>
<dbReference type="PANTHER" id="PTHR43028:SF5">
    <property type="entry name" value="3'(2'),5'-BISPHOSPHATE NUCLEOTIDASE 1"/>
    <property type="match status" value="1"/>
</dbReference>
<name>G0HDJ6_CORVD</name>
<feature type="binding site" evidence="1">
    <location>
        <position position="143"/>
    </location>
    <ligand>
        <name>Mg(2+)</name>
        <dbReference type="ChEBI" id="CHEBI:18420"/>
        <label>1</label>
        <note>catalytic</note>
    </ligand>
</feature>
<dbReference type="InterPro" id="IPR000760">
    <property type="entry name" value="Inositol_monophosphatase-like"/>
</dbReference>
<evidence type="ECO:0000256" key="1">
    <source>
        <dbReference type="PIRSR" id="PIRSR600760-2"/>
    </source>
</evidence>
<dbReference type="eggNOG" id="COG1218">
    <property type="taxonomic scope" value="Bacteria"/>
</dbReference>
<dbReference type="Proteomes" id="UP000006659">
    <property type="component" value="Chromosome"/>
</dbReference>
<dbReference type="KEGG" id="cva:CVAR_0652"/>
<evidence type="ECO:0000313" key="3">
    <source>
        <dbReference type="Proteomes" id="UP000006659"/>
    </source>
</evidence>
<dbReference type="InterPro" id="IPR050725">
    <property type="entry name" value="CysQ/Inositol_MonoPase"/>
</dbReference>
<proteinExistence type="predicted"/>
<dbReference type="AlphaFoldDB" id="G0HDJ6"/>
<dbReference type="GO" id="GO:0008441">
    <property type="term" value="F:3'(2'),5'-bisphosphate nucleotidase activity"/>
    <property type="evidence" value="ECO:0007669"/>
    <property type="project" value="TreeGrafter"/>
</dbReference>
<dbReference type="STRING" id="858619.CVAR_0652"/>
<dbReference type="SUPFAM" id="SSF56655">
    <property type="entry name" value="Carbohydrate phosphatase"/>
    <property type="match status" value="1"/>
</dbReference>
<feature type="binding site" evidence="1">
    <location>
        <position position="164"/>
    </location>
    <ligand>
        <name>Mg(2+)</name>
        <dbReference type="ChEBI" id="CHEBI:18420"/>
        <label>1</label>
        <note>catalytic</note>
    </ligand>
</feature>
<dbReference type="GO" id="GO:0000103">
    <property type="term" value="P:sulfate assimilation"/>
    <property type="evidence" value="ECO:0007669"/>
    <property type="project" value="TreeGrafter"/>
</dbReference>
<keyword evidence="1" id="KW-0460">Magnesium</keyword>
<dbReference type="PANTHER" id="PTHR43028">
    <property type="entry name" value="3'(2'),5'-BISPHOSPHATE NUCLEOTIDASE 1"/>
    <property type="match status" value="1"/>
</dbReference>
<accession>G0HDJ6</accession>
<dbReference type="Gene3D" id="3.40.190.80">
    <property type="match status" value="1"/>
</dbReference>
<comment type="cofactor">
    <cofactor evidence="1">
        <name>Mg(2+)</name>
        <dbReference type="ChEBI" id="CHEBI:18420"/>
    </cofactor>
</comment>
<dbReference type="GO" id="GO:0052834">
    <property type="term" value="F:inositol monophosphate phosphatase activity"/>
    <property type="evidence" value="ECO:0007669"/>
    <property type="project" value="UniProtKB-EC"/>
</dbReference>